<protein>
    <submittedName>
        <fullName evidence="1">Uncharacterized protein</fullName>
    </submittedName>
</protein>
<name>A0AAV0ESJ2_9ASTE</name>
<accession>A0AAV0ESJ2</accession>
<dbReference type="AlphaFoldDB" id="A0AAV0ESJ2"/>
<gene>
    <name evidence="1" type="ORF">CEPIT_LOCUS27327</name>
</gene>
<evidence type="ECO:0000313" key="1">
    <source>
        <dbReference type="EMBL" id="CAH9126177.1"/>
    </source>
</evidence>
<evidence type="ECO:0000313" key="2">
    <source>
        <dbReference type="Proteomes" id="UP001152523"/>
    </source>
</evidence>
<organism evidence="1 2">
    <name type="scientific">Cuscuta epithymum</name>
    <dbReference type="NCBI Taxonomy" id="186058"/>
    <lineage>
        <taxon>Eukaryota</taxon>
        <taxon>Viridiplantae</taxon>
        <taxon>Streptophyta</taxon>
        <taxon>Embryophyta</taxon>
        <taxon>Tracheophyta</taxon>
        <taxon>Spermatophyta</taxon>
        <taxon>Magnoliopsida</taxon>
        <taxon>eudicotyledons</taxon>
        <taxon>Gunneridae</taxon>
        <taxon>Pentapetalae</taxon>
        <taxon>asterids</taxon>
        <taxon>lamiids</taxon>
        <taxon>Solanales</taxon>
        <taxon>Convolvulaceae</taxon>
        <taxon>Cuscuteae</taxon>
        <taxon>Cuscuta</taxon>
        <taxon>Cuscuta subgen. Cuscuta</taxon>
    </lineage>
</organism>
<proteinExistence type="predicted"/>
<sequence>MTSPGEWLEKELLEICNRVETGLDLDSEIISGLVSYCELASPLDAKEYLDNIIGQESGKSVIEEYMKRRGHSNINLTTQDASMSHLHTYVKHLPMIVQPSELKSL</sequence>
<dbReference type="EMBL" id="CAMAPF010000940">
    <property type="protein sequence ID" value="CAH9126177.1"/>
    <property type="molecule type" value="Genomic_DNA"/>
</dbReference>
<keyword evidence="2" id="KW-1185">Reference proteome</keyword>
<reference evidence="1" key="1">
    <citation type="submission" date="2022-07" db="EMBL/GenBank/DDBJ databases">
        <authorList>
            <person name="Macas J."/>
            <person name="Novak P."/>
            <person name="Neumann P."/>
        </authorList>
    </citation>
    <scope>NUCLEOTIDE SEQUENCE</scope>
</reference>
<dbReference type="Proteomes" id="UP001152523">
    <property type="component" value="Unassembled WGS sequence"/>
</dbReference>
<comment type="caution">
    <text evidence="1">The sequence shown here is derived from an EMBL/GenBank/DDBJ whole genome shotgun (WGS) entry which is preliminary data.</text>
</comment>